<dbReference type="Gene3D" id="1.10.510.10">
    <property type="entry name" value="Transferase(Phosphotransferase) domain 1"/>
    <property type="match status" value="1"/>
</dbReference>
<dbReference type="CDD" id="cd14014">
    <property type="entry name" value="STKc_PknB_like"/>
    <property type="match status" value="1"/>
</dbReference>
<feature type="compositionally biased region" description="Low complexity" evidence="5">
    <location>
        <begin position="319"/>
        <end position="329"/>
    </location>
</feature>
<dbReference type="Proteomes" id="UP000539313">
    <property type="component" value="Unassembled WGS sequence"/>
</dbReference>
<evidence type="ECO:0000256" key="4">
    <source>
        <dbReference type="ARBA" id="ARBA00022840"/>
    </source>
</evidence>
<dbReference type="InterPro" id="IPR008271">
    <property type="entry name" value="Ser/Thr_kinase_AS"/>
</dbReference>
<dbReference type="InterPro" id="IPR000719">
    <property type="entry name" value="Prot_kinase_dom"/>
</dbReference>
<evidence type="ECO:0000313" key="8">
    <source>
        <dbReference type="Proteomes" id="UP000539313"/>
    </source>
</evidence>
<protein>
    <recommendedName>
        <fullName evidence="6">Protein kinase domain-containing protein</fullName>
    </recommendedName>
</protein>
<evidence type="ECO:0000259" key="6">
    <source>
        <dbReference type="PROSITE" id="PS50011"/>
    </source>
</evidence>
<keyword evidence="1" id="KW-0808">Transferase</keyword>
<dbReference type="InterPro" id="IPR011009">
    <property type="entry name" value="Kinase-like_dom_sf"/>
</dbReference>
<comment type="caution">
    <text evidence="7">The sequence shown here is derived from an EMBL/GenBank/DDBJ whole genome shotgun (WGS) entry which is preliminary data.</text>
</comment>
<evidence type="ECO:0000256" key="2">
    <source>
        <dbReference type="ARBA" id="ARBA00022741"/>
    </source>
</evidence>
<dbReference type="Pfam" id="PF00069">
    <property type="entry name" value="Pkinase"/>
    <property type="match status" value="1"/>
</dbReference>
<dbReference type="Gene3D" id="3.30.200.20">
    <property type="entry name" value="Phosphorylase Kinase, domain 1"/>
    <property type="match status" value="1"/>
</dbReference>
<dbReference type="GO" id="GO:0004674">
    <property type="term" value="F:protein serine/threonine kinase activity"/>
    <property type="evidence" value="ECO:0007669"/>
    <property type="project" value="TreeGrafter"/>
</dbReference>
<dbReference type="SUPFAM" id="SSF56112">
    <property type="entry name" value="Protein kinase-like (PK-like)"/>
    <property type="match status" value="1"/>
</dbReference>
<organism evidence="7 8">
    <name type="scientific">Thermomonospora cellulosilytica</name>
    <dbReference type="NCBI Taxonomy" id="1411118"/>
    <lineage>
        <taxon>Bacteria</taxon>
        <taxon>Bacillati</taxon>
        <taxon>Actinomycetota</taxon>
        <taxon>Actinomycetes</taxon>
        <taxon>Streptosporangiales</taxon>
        <taxon>Thermomonosporaceae</taxon>
        <taxon>Thermomonospora</taxon>
    </lineage>
</organism>
<gene>
    <name evidence="7" type="ORF">HNR21_005232</name>
</gene>
<dbReference type="PANTHER" id="PTHR43289">
    <property type="entry name" value="MITOGEN-ACTIVATED PROTEIN KINASE KINASE KINASE 20-RELATED"/>
    <property type="match status" value="1"/>
</dbReference>
<feature type="region of interest" description="Disordered" evidence="5">
    <location>
        <begin position="141"/>
        <end position="161"/>
    </location>
</feature>
<feature type="domain" description="Protein kinase" evidence="6">
    <location>
        <begin position="1"/>
        <end position="251"/>
    </location>
</feature>
<keyword evidence="4" id="KW-0067">ATP-binding</keyword>
<keyword evidence="3" id="KW-0418">Kinase</keyword>
<evidence type="ECO:0000256" key="5">
    <source>
        <dbReference type="SAM" id="MobiDB-lite"/>
    </source>
</evidence>
<dbReference type="PROSITE" id="PS50011">
    <property type="entry name" value="PROTEIN_KINASE_DOM"/>
    <property type="match status" value="1"/>
</dbReference>
<keyword evidence="8" id="KW-1185">Reference proteome</keyword>
<evidence type="ECO:0000256" key="1">
    <source>
        <dbReference type="ARBA" id="ARBA00022679"/>
    </source>
</evidence>
<feature type="region of interest" description="Disordered" evidence="5">
    <location>
        <begin position="306"/>
        <end position="329"/>
    </location>
</feature>
<evidence type="ECO:0000256" key="3">
    <source>
        <dbReference type="ARBA" id="ARBA00022777"/>
    </source>
</evidence>
<name>A0A7W3N2J9_9ACTN</name>
<evidence type="ECO:0000313" key="7">
    <source>
        <dbReference type="EMBL" id="MBA9006350.1"/>
    </source>
</evidence>
<dbReference type="PANTHER" id="PTHR43289:SF34">
    <property type="entry name" value="SERINE_THREONINE-PROTEIN KINASE YBDM-RELATED"/>
    <property type="match status" value="1"/>
</dbReference>
<reference evidence="7 8" key="1">
    <citation type="submission" date="2020-08" db="EMBL/GenBank/DDBJ databases">
        <title>Sequencing the genomes of 1000 actinobacteria strains.</title>
        <authorList>
            <person name="Klenk H.-P."/>
        </authorList>
    </citation>
    <scope>NUCLEOTIDE SEQUENCE [LARGE SCALE GENOMIC DNA]</scope>
    <source>
        <strain evidence="7 8">DSM 45823</strain>
    </source>
</reference>
<dbReference type="AlphaFoldDB" id="A0A7W3N2J9"/>
<proteinExistence type="predicted"/>
<accession>A0A7W3N2J9</accession>
<sequence>MGVVYLGRSAAGRTVAIKTVHPEFAADPEFRDRFRREVTTARAVDGGFTAPVVDADPDARIPWLVTEFLPSVSLGDAVAEAGPLPVDAVWRMAAGVAEALASVHRAGVVHGDVKPSNVLLTLDGPRLIDFGVSRALEPAAATRPEVPAGSPGFMSPEQAAGARTGPAGDVFSFGSTLVYACTGTAPFGEGPWHVTMLRIRREPPRLDAVPDNGLRELIAACMDRVPERRPTAEELAERLARAVPDETASWLPPAVVAEIGRRRRSAARPPAPIRSPKRRRALLLGAAGVGTALVIAVPVAGRYATAPDPAASQAPGDRPSPTATATATRAPARTLEFLLTGDVTLTSLTYTVNGRTTTLRNVRLPWRRSFAIPALPQRTTWRIEYRFPPGTVRRTVSVDGFRVQSGMYGSTGRPGADRATGVH</sequence>
<dbReference type="EMBL" id="JACJII010000001">
    <property type="protein sequence ID" value="MBA9006350.1"/>
    <property type="molecule type" value="Genomic_DNA"/>
</dbReference>
<dbReference type="PROSITE" id="PS00108">
    <property type="entry name" value="PROTEIN_KINASE_ST"/>
    <property type="match status" value="1"/>
</dbReference>
<dbReference type="GO" id="GO:0005524">
    <property type="term" value="F:ATP binding"/>
    <property type="evidence" value="ECO:0007669"/>
    <property type="project" value="UniProtKB-KW"/>
</dbReference>
<keyword evidence="2" id="KW-0547">Nucleotide-binding</keyword>
<dbReference type="SMART" id="SM00220">
    <property type="entry name" value="S_TKc"/>
    <property type="match status" value="1"/>
</dbReference>